<dbReference type="SUPFAM" id="SSF81301">
    <property type="entry name" value="Nucleotidyltransferase"/>
    <property type="match status" value="1"/>
</dbReference>
<evidence type="ECO:0000256" key="5">
    <source>
        <dbReference type="ARBA" id="ARBA00022842"/>
    </source>
</evidence>
<keyword evidence="5 7" id="KW-0460">Magnesium</keyword>
<dbReference type="NCBIfam" id="NF003467">
    <property type="entry name" value="PRK05092.1"/>
    <property type="match status" value="1"/>
</dbReference>
<feature type="region of interest" description="Uridylyltransferase" evidence="7">
    <location>
        <begin position="1"/>
        <end position="374"/>
    </location>
</feature>
<organism evidence="10 11">
    <name type="scientific">Rhizorhabdus histidinilytica</name>
    <dbReference type="NCBI Taxonomy" id="439228"/>
    <lineage>
        <taxon>Bacteria</taxon>
        <taxon>Pseudomonadati</taxon>
        <taxon>Pseudomonadota</taxon>
        <taxon>Alphaproteobacteria</taxon>
        <taxon>Sphingomonadales</taxon>
        <taxon>Sphingomonadaceae</taxon>
        <taxon>Rhizorhabdus</taxon>
    </lineage>
</organism>
<evidence type="ECO:0000313" key="10">
    <source>
        <dbReference type="EMBL" id="SKB72564.1"/>
    </source>
</evidence>
<dbReference type="PROSITE" id="PS51671">
    <property type="entry name" value="ACT"/>
    <property type="match status" value="2"/>
</dbReference>
<dbReference type="EC" id="2.7.7.59" evidence="7"/>
<dbReference type="InterPro" id="IPR013546">
    <property type="entry name" value="PII_UdlTrfase/GS_AdlTrfase"/>
</dbReference>
<dbReference type="PROSITE" id="PS51831">
    <property type="entry name" value="HD"/>
    <property type="match status" value="1"/>
</dbReference>
<dbReference type="HAMAP" id="MF_00277">
    <property type="entry name" value="PII_uridylyl_transf"/>
    <property type="match status" value="1"/>
</dbReference>
<dbReference type="InterPro" id="IPR002912">
    <property type="entry name" value="ACT_dom"/>
</dbReference>
<dbReference type="EMBL" id="FUYM01000005">
    <property type="protein sequence ID" value="SKB72564.1"/>
    <property type="molecule type" value="Genomic_DNA"/>
</dbReference>
<dbReference type="Proteomes" id="UP000189818">
    <property type="component" value="Unassembled WGS sequence"/>
</dbReference>
<reference evidence="11" key="1">
    <citation type="submission" date="2017-02" db="EMBL/GenBank/DDBJ databases">
        <authorList>
            <person name="Varghese N."/>
            <person name="Submissions S."/>
        </authorList>
    </citation>
    <scope>NUCLEOTIDE SEQUENCE [LARGE SCALE GENOMIC DNA]</scope>
    <source>
        <strain evidence="11">UM2</strain>
    </source>
</reference>
<gene>
    <name evidence="7" type="primary">glnD</name>
    <name evidence="10" type="ORF">SAMN06295920_105279</name>
</gene>
<name>A0A1T5DLH0_9SPHN</name>
<dbReference type="STRING" id="439228.SAMN06295920_105279"/>
<dbReference type="OrthoDB" id="9758038at2"/>
<dbReference type="PIRSF" id="PIRSF006288">
    <property type="entry name" value="PII_uridyltransf"/>
    <property type="match status" value="1"/>
</dbReference>
<dbReference type="AlphaFoldDB" id="A0A1T5DLH0"/>
<keyword evidence="6 7" id="KW-0511">Multifunctional enzyme</keyword>
<accession>A0A1T5DLH0</accession>
<comment type="function">
    <text evidence="7">Modifies, by uridylylation and deuridylylation, the PII regulatory proteins (GlnB and homologs), in response to the nitrogen status of the cell that GlnD senses through the glutamine level. Under low glutamine levels, catalyzes the conversion of the PII proteins and UTP to PII-UMP and PPi, while under higher glutamine levels, GlnD hydrolyzes PII-UMP to PII and UMP (deuridylylation). Thus, controls uridylylation state and activity of the PII proteins, and plays an important role in the regulation of nitrogen metabolism.</text>
</comment>
<evidence type="ECO:0000256" key="4">
    <source>
        <dbReference type="ARBA" id="ARBA00022801"/>
    </source>
</evidence>
<keyword evidence="11" id="KW-1185">Reference proteome</keyword>
<comment type="catalytic activity">
    <reaction evidence="7">
        <text>[protein-PII]-L-tyrosine + UTP = [protein-PII]-uridylyl-L-tyrosine + diphosphate</text>
        <dbReference type="Rhea" id="RHEA:13673"/>
        <dbReference type="Rhea" id="RHEA-COMP:12147"/>
        <dbReference type="Rhea" id="RHEA-COMP:12148"/>
        <dbReference type="ChEBI" id="CHEBI:33019"/>
        <dbReference type="ChEBI" id="CHEBI:46398"/>
        <dbReference type="ChEBI" id="CHEBI:46858"/>
        <dbReference type="ChEBI" id="CHEBI:90602"/>
        <dbReference type="EC" id="2.7.7.59"/>
    </reaction>
</comment>
<feature type="domain" description="ACT" evidence="8">
    <location>
        <begin position="731"/>
        <end position="807"/>
    </location>
</feature>
<dbReference type="InterPro" id="IPR043519">
    <property type="entry name" value="NT_sf"/>
</dbReference>
<dbReference type="SUPFAM" id="SSF81891">
    <property type="entry name" value="Poly A polymerase C-terminal region-like"/>
    <property type="match status" value="1"/>
</dbReference>
<evidence type="ECO:0000256" key="1">
    <source>
        <dbReference type="ARBA" id="ARBA00022679"/>
    </source>
</evidence>
<comment type="domain">
    <text evidence="7">Has four distinct domains: an N-terminal nucleotidyltransferase (NT) domain responsible for UTase activity, a central HD domain that encodes UR activity, and two C-terminal ACT domains that seem to have a role in glutamine sensing.</text>
</comment>
<comment type="catalytic activity">
    <reaction evidence="7">
        <text>[protein-PII]-uridylyl-L-tyrosine + H2O = [protein-PII]-L-tyrosine + UMP + H(+)</text>
        <dbReference type="Rhea" id="RHEA:48600"/>
        <dbReference type="Rhea" id="RHEA-COMP:12147"/>
        <dbReference type="Rhea" id="RHEA-COMP:12148"/>
        <dbReference type="ChEBI" id="CHEBI:15377"/>
        <dbReference type="ChEBI" id="CHEBI:15378"/>
        <dbReference type="ChEBI" id="CHEBI:46858"/>
        <dbReference type="ChEBI" id="CHEBI:57865"/>
        <dbReference type="ChEBI" id="CHEBI:90602"/>
    </reaction>
</comment>
<dbReference type="Pfam" id="PF01966">
    <property type="entry name" value="HD"/>
    <property type="match status" value="1"/>
</dbReference>
<evidence type="ECO:0000313" key="11">
    <source>
        <dbReference type="Proteomes" id="UP000189818"/>
    </source>
</evidence>
<dbReference type="InterPro" id="IPR045865">
    <property type="entry name" value="ACT-like_dom_sf"/>
</dbReference>
<protein>
    <recommendedName>
        <fullName evidence="7">Bifunctional uridylyltransferase/uridylyl-removing enzyme</fullName>
        <shortName evidence="7">UTase/UR</shortName>
    </recommendedName>
    <alternativeName>
        <fullName evidence="7">Bifunctional [protein-PII] modification enzyme</fullName>
    </alternativeName>
    <alternativeName>
        <fullName evidence="7">Bifunctional nitrogen sensor protein</fullName>
    </alternativeName>
    <domain>
        <recommendedName>
            <fullName evidence="7">[Protein-PII] uridylyltransferase</fullName>
            <shortName evidence="7">PII uridylyltransferase</shortName>
            <shortName evidence="7">UTase</shortName>
            <ecNumber evidence="7">2.7.7.59</ecNumber>
        </recommendedName>
    </domain>
    <domain>
        <recommendedName>
            <fullName evidence="7">[Protein-PII]-UMP uridylyl-removing enzyme</fullName>
            <shortName evidence="7">UR</shortName>
            <ecNumber evidence="7">3.1.4.-</ecNumber>
        </recommendedName>
    </domain>
</protein>
<keyword evidence="4 7" id="KW-0378">Hydrolase</keyword>
<dbReference type="Pfam" id="PF08335">
    <property type="entry name" value="GlnD_UR_UTase"/>
    <property type="match status" value="1"/>
</dbReference>
<dbReference type="InterPro" id="IPR006674">
    <property type="entry name" value="HD_domain"/>
</dbReference>
<dbReference type="InterPro" id="IPR003607">
    <property type="entry name" value="HD/PDEase_dom"/>
</dbReference>
<comment type="cofactor">
    <cofactor evidence="7">
        <name>Mg(2+)</name>
        <dbReference type="ChEBI" id="CHEBI:18420"/>
    </cofactor>
</comment>
<evidence type="ECO:0000256" key="3">
    <source>
        <dbReference type="ARBA" id="ARBA00022737"/>
    </source>
</evidence>
<dbReference type="NCBIfam" id="TIGR01693">
    <property type="entry name" value="UTase_glnD"/>
    <property type="match status" value="1"/>
</dbReference>
<dbReference type="SUPFAM" id="SSF55021">
    <property type="entry name" value="ACT-like"/>
    <property type="match status" value="2"/>
</dbReference>
<comment type="similarity">
    <text evidence="7">Belongs to the GlnD family.</text>
</comment>
<feature type="domain" description="ACT" evidence="8">
    <location>
        <begin position="842"/>
        <end position="920"/>
    </location>
</feature>
<dbReference type="PANTHER" id="PTHR47320">
    <property type="entry name" value="BIFUNCTIONAL URIDYLYLTRANSFERASE/URIDYLYL-REMOVING ENZYME"/>
    <property type="match status" value="1"/>
</dbReference>
<dbReference type="EC" id="3.1.4.-" evidence="7"/>
<dbReference type="CDD" id="cd00077">
    <property type="entry name" value="HDc"/>
    <property type="match status" value="1"/>
</dbReference>
<evidence type="ECO:0000256" key="6">
    <source>
        <dbReference type="ARBA" id="ARBA00023268"/>
    </source>
</evidence>
<dbReference type="GO" id="GO:0006808">
    <property type="term" value="P:regulation of nitrogen utilization"/>
    <property type="evidence" value="ECO:0007669"/>
    <property type="project" value="UniProtKB-UniRule"/>
</dbReference>
<dbReference type="SUPFAM" id="SSF81593">
    <property type="entry name" value="Nucleotidyltransferase substrate binding subunit/domain"/>
    <property type="match status" value="1"/>
</dbReference>
<evidence type="ECO:0000259" key="9">
    <source>
        <dbReference type="PROSITE" id="PS51831"/>
    </source>
</evidence>
<dbReference type="Gene3D" id="3.30.460.10">
    <property type="entry name" value="Beta Polymerase, domain 2"/>
    <property type="match status" value="1"/>
</dbReference>
<dbReference type="RefSeq" id="WP_079648638.1">
    <property type="nucleotide sequence ID" value="NZ_FUYM01000005.1"/>
</dbReference>
<dbReference type="GO" id="GO:0008081">
    <property type="term" value="F:phosphoric diester hydrolase activity"/>
    <property type="evidence" value="ECO:0007669"/>
    <property type="project" value="UniProtKB-UniRule"/>
</dbReference>
<evidence type="ECO:0000259" key="8">
    <source>
        <dbReference type="PROSITE" id="PS51671"/>
    </source>
</evidence>
<feature type="domain" description="HD" evidence="9">
    <location>
        <begin position="492"/>
        <end position="608"/>
    </location>
</feature>
<sequence>MATKFDLLPQRRAIIDRRAVADTLAELLPGSSDAAALRAGATAALKAALDTGRTEIARRLAEQPTRGSETAAAYAFLTDQILRLIFDFTVERLYPINNPSAAERLSLVAVGGYGRGEMALHSDVDIAFLTPWKQTSWSEQVIESMLYSMWDLGLKVGHSSRSLDDMIRMAKGDLTIRTALLEGRFVWGDEALYDEASALFRRDVLTGTARTFVTEKLAERNERHKRMGDSRYVVEPNLKEGKGGLRDLHTLFWIGKYVYQVLSVPELVEKGLLTRAELRQFQKAENFLWAVRCHLHIVAGRAEDRLTFDVQPEIARRMRYAERPGKSAVERFMQHYFLMAKRVGDLTAIFLAHIDETFAARGRRFGLPSLRRRPSKLDGFVLDRGRLAIPSDDFFVQDPVRLVQMFAIADRHGLEIHPLAMRAAGRDAKLIDNGVRRDPRANAFFMDVLTSHNTPDTVLRWMNEAGVFGRFVPDFGRVVAQMQFDMYHHYTVDEHSIRAIGLLSQIEKGELKEDHPLASKILPGLVQRRVLYVAVLLHDIAKGRGGDHSVLGAEVAERLCPRFGLSPAETETVAWLVRYHLVMSDTAFKRDLSDFKTILDFAERVQSPERLRLLLCLTIVDIRAVGPGVWNGWKRQLLGDIYEAAEEVLRLGHKQTGRRERINAKQEQLRDRLGWDEDRFDRFAARLPEAYWVAESVDILERNARLIETADADGKPLSISASPDPDRGATLVSIYAGDHPGLFYRIAGAIHLAGASVIDARIHTTRDGMAIDNLLVQDPFGQPFEGDDRMRRLSVAIEDALANRSRMADKLLAKPLARPRADAFSIEPAALIDNRASNRYTVIEVNARDRPALLYALAHALFQAKVMIHSAHIATYGERAVDVFYVADLTGDKITSAARLKTLERLVLDAAAGTPVRKAA</sequence>
<dbReference type="SMART" id="SM00471">
    <property type="entry name" value="HDc"/>
    <property type="match status" value="1"/>
</dbReference>
<comment type="caution">
    <text evidence="7">Lacks conserved residue(s) required for the propagation of feature annotation.</text>
</comment>
<keyword evidence="3" id="KW-0677">Repeat</keyword>
<keyword evidence="2 7" id="KW-0548">Nucleotidyltransferase</keyword>
<dbReference type="CDD" id="cd05401">
    <property type="entry name" value="NT_GlnE_GlnD_like"/>
    <property type="match status" value="1"/>
</dbReference>
<dbReference type="CDD" id="cd04900">
    <property type="entry name" value="ACT_UUR-like_1"/>
    <property type="match status" value="1"/>
</dbReference>
<evidence type="ECO:0000256" key="7">
    <source>
        <dbReference type="HAMAP-Rule" id="MF_00277"/>
    </source>
</evidence>
<keyword evidence="1 7" id="KW-0808">Transferase</keyword>
<comment type="activity regulation">
    <text evidence="7">Uridylyltransferase (UTase) activity is inhibited by glutamine, while glutamine activates uridylyl-removing (UR) activity.</text>
</comment>
<dbReference type="Gene3D" id="1.10.3090.10">
    <property type="entry name" value="cca-adding enzyme, domain 2"/>
    <property type="match status" value="1"/>
</dbReference>
<dbReference type="InterPro" id="IPR005105">
    <property type="entry name" value="GlnD_Uridyltrans_N"/>
</dbReference>
<dbReference type="GO" id="GO:0008773">
    <property type="term" value="F:[protein-PII] uridylyltransferase activity"/>
    <property type="evidence" value="ECO:0007669"/>
    <property type="project" value="UniProtKB-UniRule"/>
</dbReference>
<evidence type="ECO:0000256" key="2">
    <source>
        <dbReference type="ARBA" id="ARBA00022695"/>
    </source>
</evidence>
<dbReference type="PANTHER" id="PTHR47320:SF1">
    <property type="entry name" value="BIFUNCTIONAL URIDYLYLTRANSFERASE_URIDYLYL-REMOVING ENZYME"/>
    <property type="match status" value="1"/>
</dbReference>
<dbReference type="CDD" id="cd04899">
    <property type="entry name" value="ACT_ACR-UUR-like_2"/>
    <property type="match status" value="1"/>
</dbReference>
<proteinExistence type="inferred from homology"/>
<dbReference type="InterPro" id="IPR010043">
    <property type="entry name" value="UTase/UR"/>
</dbReference>
<dbReference type="Pfam" id="PF03445">
    <property type="entry name" value="DUF294"/>
    <property type="match status" value="1"/>
</dbReference>